<dbReference type="PROSITE" id="PS50943">
    <property type="entry name" value="HTH_CROC1"/>
    <property type="match status" value="1"/>
</dbReference>
<dbReference type="SMART" id="SM00530">
    <property type="entry name" value="HTH_XRE"/>
    <property type="match status" value="1"/>
</dbReference>
<dbReference type="AlphaFoldDB" id="G5J1V6"/>
<sequence>MANNVLNKINLNQLGERLQQARKQCGMTQAEAAKIIKVARTTIVAIEKGERRLKSSELIKLARAYGRNVSDFVKETPVAESFDVQFRKAYSRGETIETEIKPVILEFENLCQNYLELEKIMDAPLTRNYPPEYHLENMPLESAAESIANTERQRLGLGDRPIPLLRDILEQEVGLRIFYLVMPAKSKCSEMYSYNEQMGGMFSYQCLSSQRTTTLVIGTWLSSLFSPSI</sequence>
<evidence type="ECO:0000313" key="3">
    <source>
        <dbReference type="Proteomes" id="UP000003477"/>
    </source>
</evidence>
<dbReference type="RefSeq" id="WP_007304498.1">
    <property type="nucleotide sequence ID" value="NZ_AESD01000228.1"/>
</dbReference>
<dbReference type="InterPro" id="IPR010982">
    <property type="entry name" value="Lambda_DNA-bd_dom_sf"/>
</dbReference>
<dbReference type="SUPFAM" id="SSF47413">
    <property type="entry name" value="lambda repressor-like DNA-binding domains"/>
    <property type="match status" value="1"/>
</dbReference>
<dbReference type="GO" id="GO:0003677">
    <property type="term" value="F:DNA binding"/>
    <property type="evidence" value="ECO:0007669"/>
    <property type="project" value="InterPro"/>
</dbReference>
<dbReference type="Proteomes" id="UP000003477">
    <property type="component" value="Unassembled WGS sequence"/>
</dbReference>
<dbReference type="PATRIC" id="fig|423471.3.peg.1384"/>
<accession>G5J1V6</accession>
<dbReference type="Pfam" id="PF01381">
    <property type="entry name" value="HTH_3"/>
    <property type="match status" value="1"/>
</dbReference>
<dbReference type="CDD" id="cd00093">
    <property type="entry name" value="HTH_XRE"/>
    <property type="match status" value="1"/>
</dbReference>
<comment type="caution">
    <text evidence="2">The sequence shown here is derived from an EMBL/GenBank/DDBJ whole genome shotgun (WGS) entry which is preliminary data.</text>
</comment>
<name>G5J1V6_CROWT</name>
<evidence type="ECO:0000313" key="2">
    <source>
        <dbReference type="EMBL" id="EHJ13837.1"/>
    </source>
</evidence>
<dbReference type="PANTHER" id="PTHR43236">
    <property type="entry name" value="ANTITOXIN HIGA1"/>
    <property type="match status" value="1"/>
</dbReference>
<feature type="domain" description="HTH cro/C1-type" evidence="1">
    <location>
        <begin position="18"/>
        <end position="72"/>
    </location>
</feature>
<dbReference type="Gene3D" id="1.10.260.40">
    <property type="entry name" value="lambda repressor-like DNA-binding domains"/>
    <property type="match status" value="1"/>
</dbReference>
<protein>
    <submittedName>
        <fullName evidence="2">Transcriptional regulator</fullName>
    </submittedName>
</protein>
<dbReference type="InterPro" id="IPR001387">
    <property type="entry name" value="Cro/C1-type_HTH"/>
</dbReference>
<dbReference type="GeneID" id="88769857"/>
<dbReference type="InterPro" id="IPR052345">
    <property type="entry name" value="Rad_response_metalloprotease"/>
</dbReference>
<dbReference type="PANTHER" id="PTHR43236:SF1">
    <property type="entry name" value="BLL7220 PROTEIN"/>
    <property type="match status" value="1"/>
</dbReference>
<gene>
    <name evidence="2" type="ORF">CWATWH0003_1487</name>
</gene>
<organism evidence="2 3">
    <name type="scientific">Crocosphaera watsonii WH 0003</name>
    <dbReference type="NCBI Taxonomy" id="423471"/>
    <lineage>
        <taxon>Bacteria</taxon>
        <taxon>Bacillati</taxon>
        <taxon>Cyanobacteriota</taxon>
        <taxon>Cyanophyceae</taxon>
        <taxon>Oscillatoriophycideae</taxon>
        <taxon>Chroococcales</taxon>
        <taxon>Aphanothecaceae</taxon>
        <taxon>Crocosphaera</taxon>
    </lineage>
</organism>
<reference evidence="2 3" key="1">
    <citation type="journal article" date="2011" name="Front. Microbiol.">
        <title>Two Strains of Crocosphaera watsonii with Highly Conserved Genomes are Distinguished by Strain-Specific Features.</title>
        <authorList>
            <person name="Bench S.R."/>
            <person name="Ilikchyan I.N."/>
            <person name="Tripp H.J."/>
            <person name="Zehr J.P."/>
        </authorList>
    </citation>
    <scope>NUCLEOTIDE SEQUENCE [LARGE SCALE GENOMIC DNA]</scope>
    <source>
        <strain evidence="2 3">WH 0003</strain>
    </source>
</reference>
<evidence type="ECO:0000259" key="1">
    <source>
        <dbReference type="PROSITE" id="PS50943"/>
    </source>
</evidence>
<proteinExistence type="predicted"/>
<dbReference type="EMBL" id="AESD01000228">
    <property type="protein sequence ID" value="EHJ13837.1"/>
    <property type="molecule type" value="Genomic_DNA"/>
</dbReference>